<sequence length="162" mass="18148">MAASTHWVASTPLQLEDVDSDDLLDSLGDEVAREILVAGKRGAVTAEELAERCDVSESTIYRRLDRLNELGLVERCNPLLSASKGSYRTRIDGVSIQIDEDEMKVQQGPSDCTEDALETVMDVVDVQHVSYDADDELVDVQFKLDPELFEKFMQVYSRSRDC</sequence>
<keyword evidence="4" id="KW-1185">Reference proteome</keyword>
<accession>A0A1H1GEU1</accession>
<evidence type="ECO:0000313" key="1">
    <source>
        <dbReference type="EMBL" id="RDI69629.1"/>
    </source>
</evidence>
<dbReference type="SUPFAM" id="SSF46785">
    <property type="entry name" value="Winged helix' DNA-binding domain"/>
    <property type="match status" value="1"/>
</dbReference>
<dbReference type="Pfam" id="PF12840">
    <property type="entry name" value="HTH_20"/>
    <property type="match status" value="1"/>
</dbReference>
<evidence type="ECO:0000313" key="2">
    <source>
        <dbReference type="EMBL" id="SDR11802.1"/>
    </source>
</evidence>
<dbReference type="Proteomes" id="UP000199289">
    <property type="component" value="Unassembled WGS sequence"/>
</dbReference>
<evidence type="ECO:0000313" key="3">
    <source>
        <dbReference type="Proteomes" id="UP000199289"/>
    </source>
</evidence>
<dbReference type="AlphaFoldDB" id="A0A1H1GEU1"/>
<protein>
    <submittedName>
        <fullName evidence="1">HTH domain-containing protein</fullName>
    </submittedName>
    <submittedName>
        <fullName evidence="2">Helix-turn-helix domain-containing protein</fullName>
    </submittedName>
</protein>
<reference evidence="1 4" key="3">
    <citation type="submission" date="2018-07" db="EMBL/GenBank/DDBJ databases">
        <title>Genome sequence of extremly halophilic archaeon Halopelagius longus strain BC12-B1.</title>
        <authorList>
            <person name="Zhang X."/>
        </authorList>
    </citation>
    <scope>NUCLEOTIDE SEQUENCE [LARGE SCALE GENOMIC DNA]</scope>
    <source>
        <strain evidence="1 4">BC12-B1</strain>
    </source>
</reference>
<name>A0A1H1GEU1_9EURY</name>
<dbReference type="InterPro" id="IPR036390">
    <property type="entry name" value="WH_DNA-bd_sf"/>
</dbReference>
<dbReference type="RefSeq" id="WP_092539121.1">
    <property type="nucleotide sequence ID" value="NZ_FNKQ01000006.1"/>
</dbReference>
<dbReference type="EMBL" id="QQST01000004">
    <property type="protein sequence ID" value="RDI69629.1"/>
    <property type="molecule type" value="Genomic_DNA"/>
</dbReference>
<reference evidence="3" key="1">
    <citation type="submission" date="2016-10" db="EMBL/GenBank/DDBJ databases">
        <authorList>
            <person name="Varghese N."/>
            <person name="Submissions S."/>
        </authorList>
    </citation>
    <scope>NUCLEOTIDE SEQUENCE [LARGE SCALE GENOMIC DNA]</scope>
    <source>
        <strain evidence="3">CGMCC 1.12397</strain>
    </source>
</reference>
<dbReference type="Gene3D" id="1.10.10.10">
    <property type="entry name" value="Winged helix-like DNA-binding domain superfamily/Winged helix DNA-binding domain"/>
    <property type="match status" value="1"/>
</dbReference>
<dbReference type="OrthoDB" id="290446at2157"/>
<gene>
    <name evidence="1" type="ORF">DWB78_17810</name>
    <name evidence="2" type="ORF">SAMN05216278_3631</name>
</gene>
<evidence type="ECO:0000313" key="4">
    <source>
        <dbReference type="Proteomes" id="UP000255421"/>
    </source>
</evidence>
<dbReference type="Proteomes" id="UP000255421">
    <property type="component" value="Unassembled WGS sequence"/>
</dbReference>
<organism evidence="2 3">
    <name type="scientific">Halopelagius longus</name>
    <dbReference type="NCBI Taxonomy" id="1236180"/>
    <lineage>
        <taxon>Archaea</taxon>
        <taxon>Methanobacteriati</taxon>
        <taxon>Methanobacteriota</taxon>
        <taxon>Stenosarchaea group</taxon>
        <taxon>Halobacteria</taxon>
        <taxon>Halobacteriales</taxon>
        <taxon>Haloferacaceae</taxon>
    </lineage>
</organism>
<dbReference type="InterPro" id="IPR011991">
    <property type="entry name" value="ArsR-like_HTH"/>
</dbReference>
<reference evidence="2" key="2">
    <citation type="submission" date="2016-10" db="EMBL/GenBank/DDBJ databases">
        <authorList>
            <person name="de Groot N.N."/>
        </authorList>
    </citation>
    <scope>NUCLEOTIDE SEQUENCE [LARGE SCALE GENOMIC DNA]</scope>
    <source>
        <strain evidence="2">CGMCC 1.12397</strain>
    </source>
</reference>
<dbReference type="InterPro" id="IPR036388">
    <property type="entry name" value="WH-like_DNA-bd_sf"/>
</dbReference>
<dbReference type="CDD" id="cd00090">
    <property type="entry name" value="HTH_ARSR"/>
    <property type="match status" value="1"/>
</dbReference>
<dbReference type="EMBL" id="FNKQ01000006">
    <property type="protein sequence ID" value="SDR11802.1"/>
    <property type="molecule type" value="Genomic_DNA"/>
</dbReference>
<proteinExistence type="predicted"/>